<feature type="compositionally biased region" description="Polar residues" evidence="1">
    <location>
        <begin position="164"/>
        <end position="181"/>
    </location>
</feature>
<feature type="compositionally biased region" description="Low complexity" evidence="1">
    <location>
        <begin position="96"/>
        <end position="136"/>
    </location>
</feature>
<evidence type="ECO:0000313" key="2">
    <source>
        <dbReference type="EMBL" id="KAF1940058.1"/>
    </source>
</evidence>
<feature type="compositionally biased region" description="Low complexity" evidence="1">
    <location>
        <begin position="146"/>
        <end position="160"/>
    </location>
</feature>
<proteinExistence type="predicted"/>
<feature type="compositionally biased region" description="Low complexity" evidence="1">
    <location>
        <begin position="16"/>
        <end position="38"/>
    </location>
</feature>
<feature type="region of interest" description="Disordered" evidence="1">
    <location>
        <begin position="250"/>
        <end position="379"/>
    </location>
</feature>
<feature type="compositionally biased region" description="Polar residues" evidence="1">
    <location>
        <begin position="210"/>
        <end position="224"/>
    </location>
</feature>
<feature type="compositionally biased region" description="Polar residues" evidence="1">
    <location>
        <begin position="55"/>
        <end position="66"/>
    </location>
</feature>
<dbReference type="Proteomes" id="UP000800038">
    <property type="component" value="Unassembled WGS sequence"/>
</dbReference>
<organism evidence="2 3">
    <name type="scientific">Clathrospora elynae</name>
    <dbReference type="NCBI Taxonomy" id="706981"/>
    <lineage>
        <taxon>Eukaryota</taxon>
        <taxon>Fungi</taxon>
        <taxon>Dikarya</taxon>
        <taxon>Ascomycota</taxon>
        <taxon>Pezizomycotina</taxon>
        <taxon>Dothideomycetes</taxon>
        <taxon>Pleosporomycetidae</taxon>
        <taxon>Pleosporales</taxon>
        <taxon>Diademaceae</taxon>
        <taxon>Clathrospora</taxon>
    </lineage>
</organism>
<feature type="compositionally biased region" description="Low complexity" evidence="1">
    <location>
        <begin position="347"/>
        <end position="376"/>
    </location>
</feature>
<feature type="compositionally biased region" description="Polar residues" evidence="1">
    <location>
        <begin position="250"/>
        <end position="263"/>
    </location>
</feature>
<dbReference type="OrthoDB" id="3941538at2759"/>
<dbReference type="EMBL" id="ML976069">
    <property type="protein sequence ID" value="KAF1940058.1"/>
    <property type="molecule type" value="Genomic_DNA"/>
</dbReference>
<gene>
    <name evidence="2" type="ORF">EJ02DRAFT_456331</name>
</gene>
<feature type="compositionally biased region" description="Polar residues" evidence="1">
    <location>
        <begin position="272"/>
        <end position="281"/>
    </location>
</feature>
<reference evidence="2" key="1">
    <citation type="journal article" date="2020" name="Stud. Mycol.">
        <title>101 Dothideomycetes genomes: a test case for predicting lifestyles and emergence of pathogens.</title>
        <authorList>
            <person name="Haridas S."/>
            <person name="Albert R."/>
            <person name="Binder M."/>
            <person name="Bloem J."/>
            <person name="Labutti K."/>
            <person name="Salamov A."/>
            <person name="Andreopoulos B."/>
            <person name="Baker S."/>
            <person name="Barry K."/>
            <person name="Bills G."/>
            <person name="Bluhm B."/>
            <person name="Cannon C."/>
            <person name="Castanera R."/>
            <person name="Culley D."/>
            <person name="Daum C."/>
            <person name="Ezra D."/>
            <person name="Gonzalez J."/>
            <person name="Henrissat B."/>
            <person name="Kuo A."/>
            <person name="Liang C."/>
            <person name="Lipzen A."/>
            <person name="Lutzoni F."/>
            <person name="Magnuson J."/>
            <person name="Mondo S."/>
            <person name="Nolan M."/>
            <person name="Ohm R."/>
            <person name="Pangilinan J."/>
            <person name="Park H.-J."/>
            <person name="Ramirez L."/>
            <person name="Alfaro M."/>
            <person name="Sun H."/>
            <person name="Tritt A."/>
            <person name="Yoshinaga Y."/>
            <person name="Zwiers L.-H."/>
            <person name="Turgeon B."/>
            <person name="Goodwin S."/>
            <person name="Spatafora J."/>
            <person name="Crous P."/>
            <person name="Grigoriev I."/>
        </authorList>
    </citation>
    <scope>NUCLEOTIDE SEQUENCE</scope>
    <source>
        <strain evidence="2">CBS 161.51</strain>
    </source>
</reference>
<accession>A0A6A5SKB3</accession>
<feature type="compositionally biased region" description="Polar residues" evidence="1">
    <location>
        <begin position="189"/>
        <end position="202"/>
    </location>
</feature>
<evidence type="ECO:0000256" key="1">
    <source>
        <dbReference type="SAM" id="MobiDB-lite"/>
    </source>
</evidence>
<evidence type="ECO:0000313" key="3">
    <source>
        <dbReference type="Proteomes" id="UP000800038"/>
    </source>
</evidence>
<feature type="compositionally biased region" description="Low complexity" evidence="1">
    <location>
        <begin position="326"/>
        <end position="338"/>
    </location>
</feature>
<protein>
    <submittedName>
        <fullName evidence="2">Uncharacterized protein</fullName>
    </submittedName>
</protein>
<feature type="compositionally biased region" description="Polar residues" evidence="1">
    <location>
        <begin position="310"/>
        <end position="322"/>
    </location>
</feature>
<name>A0A6A5SKB3_9PLEO</name>
<dbReference type="AlphaFoldDB" id="A0A6A5SKB3"/>
<sequence>MSHYGSIPPPAPYVPPTQGAPAQPQGSPQPSPYQSAASNHGAPNQTHKAGGTFGQMMNQRIEQAVTTGKPMLNKLGKTISSKLGNKPPPGPPQHLQSYQNYQNHQGQQNQHQGYQQQPSQTFSPQPQQQQWGQPQHQPSPLPPNAYASPQQSPYQLSSYATPASGHSGQSNYFPQQTNQAPNAHHYTPQHPSNVTGYNTIQYGQGGDKTGQIQQHGQAMQSQPQAPFPKEHQLQSQLTGQHVGVVGAMQSGPTIQSSHMSNISPEIPPQPTQPQWGYTGSEQLPPAAAQQQPGMPLSSTHLLQPIPSPPVQQEQNQQWNNLPPVSPQGQGQEQMQMPPHSISPPPTQQVNVTPQIPTNKPTQAAQPPTAASQHTAPHSASAEFIAELPANVGSMESKPQVSDPSAPALQYQAYRPSGSQSGSPSPGFTIPRRTLSASTFPLADPWRFADPVTELPTREFYILADLLFDALDRKVEPKNTGLLEAPKMLGSWAKLTEDARHLFSYKSYSAFAKLWSLEGIPHIMVPCQPALTPNWHFNQHSHAQDLKVISESPTPMSTYATYMPALNRPGWYKFLFLEMMHTPEDIGDLIALCADTYKPGVLNHPDLNKRDKTQMPVLQARAAAIQTYAIGRVCEETKTAMMVDSGTQPTAPPVALQPSVDTPSDEIAAAIISL</sequence>
<keyword evidence="3" id="KW-1185">Reference proteome</keyword>
<feature type="region of interest" description="Disordered" evidence="1">
    <location>
        <begin position="1"/>
        <end position="236"/>
    </location>
</feature>